<evidence type="ECO:0000256" key="1">
    <source>
        <dbReference type="SAM" id="MobiDB-lite"/>
    </source>
</evidence>
<protein>
    <submittedName>
        <fullName evidence="2">Uncharacterized protein</fullName>
    </submittedName>
</protein>
<dbReference type="EMBL" id="GBRH01196047">
    <property type="protein sequence ID" value="JAE01849.1"/>
    <property type="molecule type" value="Transcribed_RNA"/>
</dbReference>
<proteinExistence type="predicted"/>
<dbReference type="AlphaFoldDB" id="A0A0A9ES62"/>
<feature type="region of interest" description="Disordered" evidence="1">
    <location>
        <begin position="1"/>
        <end position="34"/>
    </location>
</feature>
<evidence type="ECO:0000313" key="2">
    <source>
        <dbReference type="EMBL" id="JAE01849.1"/>
    </source>
</evidence>
<organism evidence="2">
    <name type="scientific">Arundo donax</name>
    <name type="common">Giant reed</name>
    <name type="synonym">Donax arundinaceus</name>
    <dbReference type="NCBI Taxonomy" id="35708"/>
    <lineage>
        <taxon>Eukaryota</taxon>
        <taxon>Viridiplantae</taxon>
        <taxon>Streptophyta</taxon>
        <taxon>Embryophyta</taxon>
        <taxon>Tracheophyta</taxon>
        <taxon>Spermatophyta</taxon>
        <taxon>Magnoliopsida</taxon>
        <taxon>Liliopsida</taxon>
        <taxon>Poales</taxon>
        <taxon>Poaceae</taxon>
        <taxon>PACMAD clade</taxon>
        <taxon>Arundinoideae</taxon>
        <taxon>Arundineae</taxon>
        <taxon>Arundo</taxon>
    </lineage>
</organism>
<reference evidence="2" key="2">
    <citation type="journal article" date="2015" name="Data Brief">
        <title>Shoot transcriptome of the giant reed, Arundo donax.</title>
        <authorList>
            <person name="Barrero R.A."/>
            <person name="Guerrero F.D."/>
            <person name="Moolhuijzen P."/>
            <person name="Goolsby J.A."/>
            <person name="Tidwell J."/>
            <person name="Bellgard S.E."/>
            <person name="Bellgard M.I."/>
        </authorList>
    </citation>
    <scope>NUCLEOTIDE SEQUENCE</scope>
    <source>
        <tissue evidence="2">Shoot tissue taken approximately 20 cm above the soil surface</tissue>
    </source>
</reference>
<reference evidence="2" key="1">
    <citation type="submission" date="2014-09" db="EMBL/GenBank/DDBJ databases">
        <authorList>
            <person name="Magalhaes I.L.F."/>
            <person name="Oliveira U."/>
            <person name="Santos F.R."/>
            <person name="Vidigal T.H.D.A."/>
            <person name="Brescovit A.D."/>
            <person name="Santos A.J."/>
        </authorList>
    </citation>
    <scope>NUCLEOTIDE SEQUENCE</scope>
    <source>
        <tissue evidence="2">Shoot tissue taken approximately 20 cm above the soil surface</tissue>
    </source>
</reference>
<name>A0A0A9ES62_ARUDO</name>
<accession>A0A0A9ES62</accession>
<sequence>MITTRGTTRTTSGSSKARSEHGLTYRSKPSRKPR</sequence>
<feature type="compositionally biased region" description="Low complexity" evidence="1">
    <location>
        <begin position="1"/>
        <end position="15"/>
    </location>
</feature>